<keyword evidence="1" id="KW-0378">Hydrolase</keyword>
<feature type="compositionally biased region" description="Basic residues" evidence="2">
    <location>
        <begin position="208"/>
        <end position="220"/>
    </location>
</feature>
<sequence length="541" mass="61471">MAEITAVKIPPYNLSDPQLWFSTCERTFALGIQKAITDTCTKFNCIVSNLPPEDAAIVRDLIITPDETDPYGAIKAQLIQRTGESSQQEIRKLLTGEELGDRKPSELLRTMNRRASSHNVPKELLLELFLQQLSTSVETILASITPITVEKAAEVTDRILEVSTPNVSLSTNAIASSSENSILQEIERLNRRINDLTMRQRTPERRNNSRSRNHSRNRSFSRSRESGFYWYHRKFQERAKRFNSPCSYKKKRTQRGVIATTFSQPHISRRLFIKDKSSNIAFLIDTGSDVSVLPASISEKRKGNSIQQLSAANTSPINVYGKRLLTLDLNLRRVFRWPFLIASVSVPIIGADFLYHFNISSDLRNRKLIDNATKLSAICKLVSPEVHSIKLVSGESIFHDVLRDFPEIVQPPSFSQESPLSQNYTGPHEVIHRTDKVFTILINGKKKAVSIDRVKPAYVWNDTEDIPLTGISKQQASETDQHPKDKTMSHVNKTESQSNEKTVKQTRSGRHVRFPKDLEHYITSYICMHFSFSFTVKLTLA</sequence>
<dbReference type="Pfam" id="PF23055">
    <property type="entry name" value="DUF7041"/>
    <property type="match status" value="1"/>
</dbReference>
<dbReference type="AlphaFoldDB" id="A0A8X6LGH5"/>
<dbReference type="PROSITE" id="PS50175">
    <property type="entry name" value="ASP_PROT_RETROV"/>
    <property type="match status" value="1"/>
</dbReference>
<dbReference type="Gene3D" id="2.40.70.10">
    <property type="entry name" value="Acid Proteases"/>
    <property type="match status" value="1"/>
</dbReference>
<feature type="region of interest" description="Disordered" evidence="2">
    <location>
        <begin position="194"/>
        <end position="220"/>
    </location>
</feature>
<evidence type="ECO:0000313" key="5">
    <source>
        <dbReference type="Proteomes" id="UP000887116"/>
    </source>
</evidence>
<dbReference type="SUPFAM" id="SSF50630">
    <property type="entry name" value="Acid proteases"/>
    <property type="match status" value="1"/>
</dbReference>
<dbReference type="InterPro" id="IPR001995">
    <property type="entry name" value="Peptidase_A2_cat"/>
</dbReference>
<dbReference type="PANTHER" id="PTHR33327:SF3">
    <property type="entry name" value="RNA-DIRECTED DNA POLYMERASE"/>
    <property type="match status" value="1"/>
</dbReference>
<evidence type="ECO:0000313" key="4">
    <source>
        <dbReference type="EMBL" id="GFR07537.1"/>
    </source>
</evidence>
<dbReference type="Proteomes" id="UP000887116">
    <property type="component" value="Unassembled WGS sequence"/>
</dbReference>
<dbReference type="CDD" id="cd06094">
    <property type="entry name" value="RP_Saci_like"/>
    <property type="match status" value="1"/>
</dbReference>
<dbReference type="PANTHER" id="PTHR33327">
    <property type="entry name" value="ENDONUCLEASE"/>
    <property type="match status" value="1"/>
</dbReference>
<keyword evidence="5" id="KW-1185">Reference proteome</keyword>
<name>A0A8X6LGH5_TRICU</name>
<reference evidence="4" key="1">
    <citation type="submission" date="2020-07" db="EMBL/GenBank/DDBJ databases">
        <title>Multicomponent nature underlies the extraordinary mechanical properties of spider dragline silk.</title>
        <authorList>
            <person name="Kono N."/>
            <person name="Nakamura H."/>
            <person name="Mori M."/>
            <person name="Yoshida Y."/>
            <person name="Ohtoshi R."/>
            <person name="Malay A.D."/>
            <person name="Moran D.A.P."/>
            <person name="Tomita M."/>
            <person name="Numata K."/>
            <person name="Arakawa K."/>
        </authorList>
    </citation>
    <scope>NUCLEOTIDE SEQUENCE</scope>
</reference>
<protein>
    <submittedName>
        <fullName evidence="4">Transposon Tf2-9 polyprotein</fullName>
    </submittedName>
</protein>
<dbReference type="PROSITE" id="PS00141">
    <property type="entry name" value="ASP_PROTEASE"/>
    <property type="match status" value="1"/>
</dbReference>
<feature type="domain" description="Peptidase A2" evidence="3">
    <location>
        <begin position="280"/>
        <end position="353"/>
    </location>
</feature>
<evidence type="ECO:0000259" key="3">
    <source>
        <dbReference type="PROSITE" id="PS50175"/>
    </source>
</evidence>
<evidence type="ECO:0000256" key="2">
    <source>
        <dbReference type="SAM" id="MobiDB-lite"/>
    </source>
</evidence>
<proteinExistence type="predicted"/>
<gene>
    <name evidence="4" type="primary">Tf2-9_331</name>
    <name evidence="4" type="ORF">TNCT_370511</name>
</gene>
<dbReference type="GO" id="GO:0004190">
    <property type="term" value="F:aspartic-type endopeptidase activity"/>
    <property type="evidence" value="ECO:0007669"/>
    <property type="project" value="InterPro"/>
</dbReference>
<feature type="region of interest" description="Disordered" evidence="2">
    <location>
        <begin position="473"/>
        <end position="509"/>
    </location>
</feature>
<dbReference type="GO" id="GO:0006508">
    <property type="term" value="P:proteolysis"/>
    <property type="evidence" value="ECO:0007669"/>
    <property type="project" value="InterPro"/>
</dbReference>
<comment type="caution">
    <text evidence="4">The sequence shown here is derived from an EMBL/GenBank/DDBJ whole genome shotgun (WGS) entry which is preliminary data.</text>
</comment>
<dbReference type="InterPro" id="IPR021109">
    <property type="entry name" value="Peptidase_aspartic_dom_sf"/>
</dbReference>
<dbReference type="InterPro" id="IPR001969">
    <property type="entry name" value="Aspartic_peptidase_AS"/>
</dbReference>
<dbReference type="EMBL" id="BMAO01006300">
    <property type="protein sequence ID" value="GFR07537.1"/>
    <property type="molecule type" value="Genomic_DNA"/>
</dbReference>
<organism evidence="4 5">
    <name type="scientific">Trichonephila clavata</name>
    <name type="common">Joro spider</name>
    <name type="synonym">Nephila clavata</name>
    <dbReference type="NCBI Taxonomy" id="2740835"/>
    <lineage>
        <taxon>Eukaryota</taxon>
        <taxon>Metazoa</taxon>
        <taxon>Ecdysozoa</taxon>
        <taxon>Arthropoda</taxon>
        <taxon>Chelicerata</taxon>
        <taxon>Arachnida</taxon>
        <taxon>Araneae</taxon>
        <taxon>Araneomorphae</taxon>
        <taxon>Entelegynae</taxon>
        <taxon>Araneoidea</taxon>
        <taxon>Nephilidae</taxon>
        <taxon>Trichonephila</taxon>
    </lineage>
</organism>
<evidence type="ECO:0000256" key="1">
    <source>
        <dbReference type="ARBA" id="ARBA00022801"/>
    </source>
</evidence>
<feature type="compositionally biased region" description="Basic and acidic residues" evidence="2">
    <location>
        <begin position="479"/>
        <end position="488"/>
    </location>
</feature>
<feature type="compositionally biased region" description="Polar residues" evidence="2">
    <location>
        <begin position="489"/>
        <end position="500"/>
    </location>
</feature>
<dbReference type="OrthoDB" id="5829234at2759"/>
<dbReference type="InterPro" id="IPR055469">
    <property type="entry name" value="DUF7041"/>
</dbReference>
<accession>A0A8X6LGH5</accession>
<dbReference type="FunFam" id="2.40.70.10:FF:000130">
    <property type="entry name" value="Retrovirus-related Pol polyprotein from transposon opus-like Protein"/>
    <property type="match status" value="1"/>
</dbReference>
<dbReference type="InterPro" id="IPR034132">
    <property type="entry name" value="RP_Saci-like"/>
</dbReference>